<evidence type="ECO:0000256" key="3">
    <source>
        <dbReference type="ARBA" id="ARBA00022692"/>
    </source>
</evidence>
<keyword evidence="10" id="KW-1185">Reference proteome</keyword>
<comment type="subcellular location">
    <subcellularLocation>
        <location evidence="1">Cell membrane</location>
        <topology evidence="1">Multi-pass membrane protein</topology>
    </subcellularLocation>
</comment>
<feature type="domain" description="ABC3 transporter permease C-terminal" evidence="8">
    <location>
        <begin position="926"/>
        <end position="1047"/>
    </location>
</feature>
<proteinExistence type="inferred from homology"/>
<name>A0ABN2RZS3_9ACTN</name>
<feature type="transmembrane region" description="Helical" evidence="7">
    <location>
        <begin position="343"/>
        <end position="368"/>
    </location>
</feature>
<comment type="caution">
    <text evidence="9">The sequence shown here is derived from an EMBL/GenBank/DDBJ whole genome shotgun (WGS) entry which is preliminary data.</text>
</comment>
<dbReference type="PANTHER" id="PTHR30572">
    <property type="entry name" value="MEMBRANE COMPONENT OF TRANSPORTER-RELATED"/>
    <property type="match status" value="1"/>
</dbReference>
<evidence type="ECO:0000256" key="5">
    <source>
        <dbReference type="ARBA" id="ARBA00023136"/>
    </source>
</evidence>
<dbReference type="InterPro" id="IPR003838">
    <property type="entry name" value="ABC3_permease_C"/>
</dbReference>
<evidence type="ECO:0000256" key="7">
    <source>
        <dbReference type="SAM" id="Phobius"/>
    </source>
</evidence>
<keyword evidence="5 7" id="KW-0472">Membrane</keyword>
<feature type="transmembrane region" description="Helical" evidence="7">
    <location>
        <begin position="514"/>
        <end position="534"/>
    </location>
</feature>
<dbReference type="RefSeq" id="WP_344048646.1">
    <property type="nucleotide sequence ID" value="NZ_BAAAPB010000008.1"/>
</dbReference>
<dbReference type="Proteomes" id="UP001500571">
    <property type="component" value="Unassembled WGS sequence"/>
</dbReference>
<evidence type="ECO:0000256" key="6">
    <source>
        <dbReference type="ARBA" id="ARBA00038076"/>
    </source>
</evidence>
<feature type="transmembrane region" description="Helical" evidence="7">
    <location>
        <begin position="468"/>
        <end position="493"/>
    </location>
</feature>
<dbReference type="PANTHER" id="PTHR30572:SF4">
    <property type="entry name" value="ABC TRANSPORTER PERMEASE YTRF"/>
    <property type="match status" value="1"/>
</dbReference>
<gene>
    <name evidence="9" type="ORF">GCM10009798_43650</name>
</gene>
<keyword evidence="2" id="KW-1003">Cell membrane</keyword>
<feature type="transmembrane region" description="Helical" evidence="7">
    <location>
        <begin position="1016"/>
        <end position="1042"/>
    </location>
</feature>
<feature type="transmembrane region" description="Helical" evidence="7">
    <location>
        <begin position="388"/>
        <end position="410"/>
    </location>
</feature>
<keyword evidence="3 7" id="KW-0812">Transmembrane</keyword>
<organism evidence="9 10">
    <name type="scientific">Nocardioides panacihumi</name>
    <dbReference type="NCBI Taxonomy" id="400774"/>
    <lineage>
        <taxon>Bacteria</taxon>
        <taxon>Bacillati</taxon>
        <taxon>Actinomycetota</taxon>
        <taxon>Actinomycetes</taxon>
        <taxon>Propionibacteriales</taxon>
        <taxon>Nocardioidaceae</taxon>
        <taxon>Nocardioides</taxon>
    </lineage>
</organism>
<accession>A0ABN2RZS3</accession>
<protein>
    <submittedName>
        <fullName evidence="9">ABC transporter permease</fullName>
    </submittedName>
</protein>
<reference evidence="9 10" key="1">
    <citation type="journal article" date="2019" name="Int. J. Syst. Evol. Microbiol.">
        <title>The Global Catalogue of Microorganisms (GCM) 10K type strain sequencing project: providing services to taxonomists for standard genome sequencing and annotation.</title>
        <authorList>
            <consortium name="The Broad Institute Genomics Platform"/>
            <consortium name="The Broad Institute Genome Sequencing Center for Infectious Disease"/>
            <person name="Wu L."/>
            <person name="Ma J."/>
        </authorList>
    </citation>
    <scope>NUCLEOTIDE SEQUENCE [LARGE SCALE GENOMIC DNA]</scope>
    <source>
        <strain evidence="9 10">JCM 15309</strain>
    </source>
</reference>
<dbReference type="Pfam" id="PF02687">
    <property type="entry name" value="FtsX"/>
    <property type="match status" value="1"/>
</dbReference>
<evidence type="ECO:0000259" key="8">
    <source>
        <dbReference type="Pfam" id="PF02687"/>
    </source>
</evidence>
<evidence type="ECO:0000256" key="4">
    <source>
        <dbReference type="ARBA" id="ARBA00022989"/>
    </source>
</evidence>
<feature type="transmembrane region" description="Helical" evidence="7">
    <location>
        <begin position="921"/>
        <end position="941"/>
    </location>
</feature>
<dbReference type="InterPro" id="IPR050250">
    <property type="entry name" value="Macrolide_Exporter_MacB"/>
</dbReference>
<comment type="similarity">
    <text evidence="6">Belongs to the ABC-4 integral membrane protein family.</text>
</comment>
<sequence>MLALVARRALVQRRVLAAVVVLVAAAATLLGVCTLLLSATQDRAFHAEVQRSQADDVDVTAYVVGLAGSDLADVRQQARDVVGGVLTPLHPRLTSIATARMRRLEDAHRLAYLASGDGIAPEAELTSGRWPHDAASGRPEAAIPDSTARLLRLHLGERVVLGQEIGLDGADNPVDVVVVGTFRPRDQAGWQGDPLSGQGFDATYSDGSVTAPAYGPFVVGDAAFVATGSSVTGLRVTAHPTLSLATRSSLARAVGKLGHADALLSSRAAGRARITRVASNLPDTLSRIQAQQATTRGTVLVLLVLSLALSLAAALLAGWLLASIRDDERALLVSFGLSRRQQMSAALVEALALAVAATLVAIPVAALVHARLTHLPRLRAAGLTQSPTITWGLVLTVLAGAVALALALVVTVQDSSTASDRSSRRRAAERSGMGALLVGVAAVGWWQLRTQPPTSTVHGDVTLTAAPVLCLAAVTVLAVQVVPLLLAGAARVGDRSRGLVVPLAMQQAARRPHVGTAMVLIAAAAAASVFGLALQTTWGRSQDDQADLRVGTDLSLALLAPAGPQDSIAVAAATGPAATVSPVVDTPLALGSYLGDPGSPPMLVAVDTRHAGELLRGRVDAGTDWSSIGRRLAPHAPAGGIPLPADGTGVELTGRAPAGASITVTPTAVVQDASGFRSSVAATSLPMDGRAHPVDWLGPIVGGARLVAVRLDLDGDPGIDPRGDPGQVQTGEMSVKLRLPGRGGARPSWRLLSARSDSPVRDATASVGADGDGTALTATAGIDLGFFVYTGASLLATALPTPTELPVAVSQDLLDAIGAKVGGRLAASVQEAPVPLRVVAVVPNVPSAPGRVAVLLDADLLSRALVDAGRLDPVVNGWWVSKPSPGVVHALRESSLGQVTTRHEVAAQLRHGPLRATVPTALLTLVVAAAVMLVAGVGLVLSADRQRRSADVARLRALGLTRQDARRVLLVEHGSFVVPLVLVGALVGLVAALALGPHLVRSEVGAAPVPSAVVTVPWAAEALLVGGLLAFSLVLVAVLAAVQIRRSGPADLRAGDL</sequence>
<feature type="transmembrane region" description="Helical" evidence="7">
    <location>
        <begin position="431"/>
        <end position="448"/>
    </location>
</feature>
<evidence type="ECO:0000313" key="10">
    <source>
        <dbReference type="Proteomes" id="UP001500571"/>
    </source>
</evidence>
<feature type="transmembrane region" description="Helical" evidence="7">
    <location>
        <begin position="299"/>
        <end position="322"/>
    </location>
</feature>
<dbReference type="EMBL" id="BAAAPB010000008">
    <property type="protein sequence ID" value="GAA1977696.1"/>
    <property type="molecule type" value="Genomic_DNA"/>
</dbReference>
<keyword evidence="4 7" id="KW-1133">Transmembrane helix</keyword>
<feature type="transmembrane region" description="Helical" evidence="7">
    <location>
        <begin position="976"/>
        <end position="996"/>
    </location>
</feature>
<evidence type="ECO:0000256" key="1">
    <source>
        <dbReference type="ARBA" id="ARBA00004651"/>
    </source>
</evidence>
<evidence type="ECO:0000256" key="2">
    <source>
        <dbReference type="ARBA" id="ARBA00022475"/>
    </source>
</evidence>
<evidence type="ECO:0000313" key="9">
    <source>
        <dbReference type="EMBL" id="GAA1977696.1"/>
    </source>
</evidence>